<name>A0A7M1AYK5_9BACT</name>
<keyword evidence="3" id="KW-1185">Reference proteome</keyword>
<proteinExistence type="predicted"/>
<feature type="chain" id="PRO_5033007597" evidence="1">
    <location>
        <begin position="23"/>
        <end position="250"/>
    </location>
</feature>
<organism evidence="2 3">
    <name type="scientific">Sulfurimonas sediminis</name>
    <dbReference type="NCBI Taxonomy" id="2590020"/>
    <lineage>
        <taxon>Bacteria</taxon>
        <taxon>Pseudomonadati</taxon>
        <taxon>Campylobacterota</taxon>
        <taxon>Epsilonproteobacteria</taxon>
        <taxon>Campylobacterales</taxon>
        <taxon>Sulfurimonadaceae</taxon>
        <taxon>Sulfurimonas</taxon>
    </lineage>
</organism>
<protein>
    <submittedName>
        <fullName evidence="2">TIGR04219 family outer membrane beta-barrel protein</fullName>
    </submittedName>
</protein>
<reference evidence="2 3" key="1">
    <citation type="submission" date="2019-06" db="EMBL/GenBank/DDBJ databases">
        <title>Sulfurimonas gotlandica sp. nov., a chemoautotrophic and psychrotolerant epsilonproteobacterium isolated from a pelagic redoxcline, and an emended description of the genus Sulfurimonas.</title>
        <authorList>
            <person name="Wang S."/>
            <person name="Jiang L."/>
            <person name="Shao Z."/>
        </authorList>
    </citation>
    <scope>NUCLEOTIDE SEQUENCE [LARGE SCALE GENOMIC DNA]</scope>
    <source>
        <strain evidence="2 3">S2-6</strain>
    </source>
</reference>
<dbReference type="NCBIfam" id="TIGR04219">
    <property type="entry name" value="OMP_w_GlyGly"/>
    <property type="match status" value="1"/>
</dbReference>
<dbReference type="EMBL" id="CP041235">
    <property type="protein sequence ID" value="QOP42567.1"/>
    <property type="molecule type" value="Genomic_DNA"/>
</dbReference>
<dbReference type="InterPro" id="IPR026387">
    <property type="entry name" value="OMP_w_GlyGly"/>
</dbReference>
<accession>A0A7M1AYK5</accession>
<evidence type="ECO:0000313" key="3">
    <source>
        <dbReference type="Proteomes" id="UP000593719"/>
    </source>
</evidence>
<feature type="signal peptide" evidence="1">
    <location>
        <begin position="1"/>
        <end position="22"/>
    </location>
</feature>
<sequence>MKKILSAIAVSTILSASLCADMARVEIGAGAWAQTPSGTADYKAGGGVTGTNTFDEKKDTSAYVWMLIKHPIPVVPNIRLEYVSIHATGTATGSWGGVAIPGSSNSVLDIKEYDIIPYYNILDNTFWTTVDLGLDIKVMNMDYTVAKNGLFPGYQDSYTAPIPLLYARVRVEIPTTNIALESDAKYVTTGSSTIYDVRAKIDYTFDISSIVQPALEIGYRTQKIKIDEDGEDVKTDMDFSGFYAGLMLRF</sequence>
<evidence type="ECO:0000313" key="2">
    <source>
        <dbReference type="EMBL" id="QOP42567.1"/>
    </source>
</evidence>
<dbReference type="KEGG" id="ssei:FJR45_00790"/>
<dbReference type="AlphaFoldDB" id="A0A7M1AYK5"/>
<keyword evidence="1" id="KW-0732">Signal</keyword>
<evidence type="ECO:0000256" key="1">
    <source>
        <dbReference type="SAM" id="SignalP"/>
    </source>
</evidence>
<gene>
    <name evidence="2" type="ORF">FJR45_00790</name>
</gene>
<dbReference type="RefSeq" id="WP_193150929.1">
    <property type="nucleotide sequence ID" value="NZ_CP041235.1"/>
</dbReference>
<dbReference type="Proteomes" id="UP000593719">
    <property type="component" value="Chromosome"/>
</dbReference>